<evidence type="ECO:0000256" key="1">
    <source>
        <dbReference type="ARBA" id="ARBA00022737"/>
    </source>
</evidence>
<accession>A0ABP0XA34</accession>
<evidence type="ECO:0000313" key="3">
    <source>
        <dbReference type="EMBL" id="CAK9275989.1"/>
    </source>
</evidence>
<dbReference type="NCBIfam" id="TIGR00756">
    <property type="entry name" value="PPR"/>
    <property type="match status" value="2"/>
</dbReference>
<feature type="repeat" description="PPR" evidence="2">
    <location>
        <begin position="9"/>
        <end position="43"/>
    </location>
</feature>
<feature type="repeat" description="PPR" evidence="2">
    <location>
        <begin position="79"/>
        <end position="109"/>
    </location>
</feature>
<proteinExistence type="predicted"/>
<sequence length="235" mass="25813">MAPGTVQLDRFSWNARLARCGKAGQHEKTIPLFQEMQKKGMTPNTLTFVSVLNACATLRALEEARQVHEQIIQSGCEGDAFVGCSLVDMYAKCGSMEDAQSVFDKMPSRDAVTWNAMILGGGKCGQGEKALELFSQMQQEGVKPDSVTFVGVVNACDSLVALEEGRCGHKQIIQSGWDSNVFVGSSLVDMYAKCGIMEDAQRVFNNMQSHDVVTWTTMMLGHMKCGHEQRALELF</sequence>
<feature type="repeat" description="PPR" evidence="2">
    <location>
        <begin position="110"/>
        <end position="144"/>
    </location>
</feature>
<feature type="repeat" description="PPR" evidence="2">
    <location>
        <begin position="180"/>
        <end position="214"/>
    </location>
</feature>
<organism evidence="3 4">
    <name type="scientific">Sphagnum jensenii</name>
    <dbReference type="NCBI Taxonomy" id="128206"/>
    <lineage>
        <taxon>Eukaryota</taxon>
        <taxon>Viridiplantae</taxon>
        <taxon>Streptophyta</taxon>
        <taxon>Embryophyta</taxon>
        <taxon>Bryophyta</taxon>
        <taxon>Sphagnophytina</taxon>
        <taxon>Sphagnopsida</taxon>
        <taxon>Sphagnales</taxon>
        <taxon>Sphagnaceae</taxon>
        <taxon>Sphagnum</taxon>
    </lineage>
</organism>
<dbReference type="PROSITE" id="PS51375">
    <property type="entry name" value="PPR"/>
    <property type="match status" value="5"/>
</dbReference>
<keyword evidence="1" id="KW-0677">Repeat</keyword>
<gene>
    <name evidence="3" type="ORF">CSSPJE1EN1_LOCUS21467</name>
</gene>
<dbReference type="PANTHER" id="PTHR47926:SF347">
    <property type="entry name" value="PENTATRICOPEPTIDE REPEAT-CONTAINING PROTEIN"/>
    <property type="match status" value="1"/>
</dbReference>
<name>A0ABP0XA34_9BRYO</name>
<dbReference type="InterPro" id="IPR011990">
    <property type="entry name" value="TPR-like_helical_dom_sf"/>
</dbReference>
<dbReference type="InterPro" id="IPR046960">
    <property type="entry name" value="PPR_At4g14850-like_plant"/>
</dbReference>
<evidence type="ECO:0000256" key="2">
    <source>
        <dbReference type="PROSITE-ProRule" id="PRU00708"/>
    </source>
</evidence>
<evidence type="ECO:0008006" key="5">
    <source>
        <dbReference type="Google" id="ProtNLM"/>
    </source>
</evidence>
<dbReference type="Gene3D" id="1.25.40.10">
    <property type="entry name" value="Tetratricopeptide repeat domain"/>
    <property type="match status" value="3"/>
</dbReference>
<dbReference type="Pfam" id="PF01535">
    <property type="entry name" value="PPR"/>
    <property type="match status" value="3"/>
</dbReference>
<dbReference type="EMBL" id="OZ020102">
    <property type="protein sequence ID" value="CAK9275989.1"/>
    <property type="molecule type" value="Genomic_DNA"/>
</dbReference>
<dbReference type="Pfam" id="PF13041">
    <property type="entry name" value="PPR_2"/>
    <property type="match status" value="2"/>
</dbReference>
<evidence type="ECO:0000313" key="4">
    <source>
        <dbReference type="Proteomes" id="UP001497444"/>
    </source>
</evidence>
<dbReference type="InterPro" id="IPR002885">
    <property type="entry name" value="PPR_rpt"/>
</dbReference>
<keyword evidence="4" id="KW-1185">Reference proteome</keyword>
<dbReference type="Proteomes" id="UP001497444">
    <property type="component" value="Chromosome 7"/>
</dbReference>
<protein>
    <recommendedName>
        <fullName evidence="5">Pentatricopeptide repeat-containing protein</fullName>
    </recommendedName>
</protein>
<dbReference type="PANTHER" id="PTHR47926">
    <property type="entry name" value="PENTATRICOPEPTIDE REPEAT-CONTAINING PROTEIN"/>
    <property type="match status" value="1"/>
</dbReference>
<reference evidence="3" key="1">
    <citation type="submission" date="2024-02" db="EMBL/GenBank/DDBJ databases">
        <authorList>
            <consortium name="ELIXIR-Norway"/>
            <consortium name="Elixir Norway"/>
        </authorList>
    </citation>
    <scope>NUCLEOTIDE SEQUENCE</scope>
</reference>
<feature type="repeat" description="PPR" evidence="2">
    <location>
        <begin position="44"/>
        <end position="78"/>
    </location>
</feature>